<feature type="region of interest" description="Disordered" evidence="1">
    <location>
        <begin position="16"/>
        <end position="35"/>
    </location>
</feature>
<dbReference type="InterPro" id="IPR005653">
    <property type="entry name" value="OstA-like_N"/>
</dbReference>
<dbReference type="Pfam" id="PF03968">
    <property type="entry name" value="LptD_N"/>
    <property type="match status" value="1"/>
</dbReference>
<sequence length="189" mass="20345">MTLAVFAALAVLAGPGKPAAPAKARPPAARPVPAVADAPAAPPVHVDAAEFHYAPRRREVVFTGKPVTMTRDDARLTCLRLVAKNDERGEIVSAVCTGDVRFVRGERVVTCATATYENAAARVTCEGAPVVLHDAGTEAEGSRLVYDLATDEVQLKDAKVKMSGEEVEKRRAEYEERKKSRVQKPEARQ</sequence>
<gene>
    <name evidence="3" type="ORF">AMOR_22790</name>
</gene>
<evidence type="ECO:0000313" key="3">
    <source>
        <dbReference type="EMBL" id="BDG03283.1"/>
    </source>
</evidence>
<protein>
    <recommendedName>
        <fullName evidence="2">Organic solvent tolerance-like N-terminal domain-containing protein</fullName>
    </recommendedName>
</protein>
<evidence type="ECO:0000259" key="2">
    <source>
        <dbReference type="Pfam" id="PF03968"/>
    </source>
</evidence>
<feature type="domain" description="Organic solvent tolerance-like N-terminal" evidence="2">
    <location>
        <begin position="45"/>
        <end position="172"/>
    </location>
</feature>
<dbReference type="RefSeq" id="WP_248361159.1">
    <property type="nucleotide sequence ID" value="NZ_AP025591.1"/>
</dbReference>
<dbReference type="Proteomes" id="UP001162891">
    <property type="component" value="Chromosome"/>
</dbReference>
<feature type="region of interest" description="Disordered" evidence="1">
    <location>
        <begin position="160"/>
        <end position="189"/>
    </location>
</feature>
<dbReference type="Gene3D" id="2.60.450.10">
    <property type="entry name" value="Lipopolysaccharide (LPS) transport protein A like domain"/>
    <property type="match status" value="1"/>
</dbReference>
<reference evidence="4" key="1">
    <citation type="journal article" date="2022" name="Int. J. Syst. Evol. Microbiol.">
        <title>Anaeromyxobacter oryzae sp. nov., Anaeromyxobacter diazotrophicus sp. nov. and Anaeromyxobacter paludicola sp. nov., isolated from paddy soils.</title>
        <authorList>
            <person name="Itoh H."/>
            <person name="Xu Z."/>
            <person name="Mise K."/>
            <person name="Masuda Y."/>
            <person name="Ushijima N."/>
            <person name="Hayakawa C."/>
            <person name="Shiratori Y."/>
            <person name="Senoo K."/>
        </authorList>
    </citation>
    <scope>NUCLEOTIDE SEQUENCE [LARGE SCALE GENOMIC DNA]</scope>
    <source>
        <strain evidence="4">Red232</strain>
    </source>
</reference>
<organism evidence="3 4">
    <name type="scientific">Anaeromyxobacter oryzae</name>
    <dbReference type="NCBI Taxonomy" id="2918170"/>
    <lineage>
        <taxon>Bacteria</taxon>
        <taxon>Pseudomonadati</taxon>
        <taxon>Myxococcota</taxon>
        <taxon>Myxococcia</taxon>
        <taxon>Myxococcales</taxon>
        <taxon>Cystobacterineae</taxon>
        <taxon>Anaeromyxobacteraceae</taxon>
        <taxon>Anaeromyxobacter</taxon>
    </lineage>
</organism>
<proteinExistence type="predicted"/>
<accession>A0ABM7WUV7</accession>
<name>A0ABM7WUV7_9BACT</name>
<evidence type="ECO:0000313" key="4">
    <source>
        <dbReference type="Proteomes" id="UP001162891"/>
    </source>
</evidence>
<evidence type="ECO:0000256" key="1">
    <source>
        <dbReference type="SAM" id="MobiDB-lite"/>
    </source>
</evidence>
<dbReference type="EMBL" id="AP025591">
    <property type="protein sequence ID" value="BDG03283.1"/>
    <property type="molecule type" value="Genomic_DNA"/>
</dbReference>
<keyword evidence="4" id="KW-1185">Reference proteome</keyword>